<dbReference type="SUPFAM" id="SSF53335">
    <property type="entry name" value="S-adenosyl-L-methionine-dependent methyltransferases"/>
    <property type="match status" value="1"/>
</dbReference>
<name>A0A8J3VHZ0_9ACTN</name>
<dbReference type="Gene3D" id="1.10.287.1350">
    <property type="match status" value="1"/>
</dbReference>
<proteinExistence type="predicted"/>
<dbReference type="PROSITE" id="PS51683">
    <property type="entry name" value="SAM_OMT_II"/>
    <property type="match status" value="1"/>
</dbReference>
<dbReference type="InterPro" id="IPR001077">
    <property type="entry name" value="COMT_C"/>
</dbReference>
<dbReference type="InterPro" id="IPR016461">
    <property type="entry name" value="COMT-like"/>
</dbReference>
<keyword evidence="3" id="KW-0949">S-adenosyl-L-methionine</keyword>
<protein>
    <recommendedName>
        <fullName evidence="10">Hydroxyneurosporene methyltransferase</fullName>
    </recommendedName>
</protein>
<dbReference type="PANTHER" id="PTHR43712:SF2">
    <property type="entry name" value="O-METHYLTRANSFERASE CICE"/>
    <property type="match status" value="1"/>
</dbReference>
<feature type="active site" description="Proton acceptor" evidence="4">
    <location>
        <position position="235"/>
    </location>
</feature>
<dbReference type="InterPro" id="IPR036390">
    <property type="entry name" value="WH_DNA-bd_sf"/>
</dbReference>
<evidence type="ECO:0000256" key="4">
    <source>
        <dbReference type="PIRSR" id="PIRSR005739-1"/>
    </source>
</evidence>
<dbReference type="PIRSF" id="PIRSF005739">
    <property type="entry name" value="O-mtase"/>
    <property type="match status" value="1"/>
</dbReference>
<dbReference type="InterPro" id="IPR029063">
    <property type="entry name" value="SAM-dependent_MTases_sf"/>
</dbReference>
<evidence type="ECO:0008006" key="10">
    <source>
        <dbReference type="Google" id="ProtNLM"/>
    </source>
</evidence>
<keyword evidence="2" id="KW-0808">Transferase</keyword>
<feature type="domain" description="O-methyltransferase C-terminal" evidence="6">
    <location>
        <begin position="111"/>
        <end position="302"/>
    </location>
</feature>
<evidence type="ECO:0000259" key="6">
    <source>
        <dbReference type="Pfam" id="PF00891"/>
    </source>
</evidence>
<keyword evidence="1" id="KW-0489">Methyltransferase</keyword>
<dbReference type="Pfam" id="PF00891">
    <property type="entry name" value="Methyltransf_2"/>
    <property type="match status" value="1"/>
</dbReference>
<evidence type="ECO:0000256" key="5">
    <source>
        <dbReference type="SAM" id="SignalP"/>
    </source>
</evidence>
<keyword evidence="9" id="KW-1185">Reference proteome</keyword>
<dbReference type="EMBL" id="BONY01000030">
    <property type="protein sequence ID" value="GIH06762.1"/>
    <property type="molecule type" value="Genomic_DNA"/>
</dbReference>
<feature type="domain" description="O-methyltransferase dimerisation" evidence="7">
    <location>
        <begin position="13"/>
        <end position="83"/>
    </location>
</feature>
<dbReference type="GO" id="GO:0008171">
    <property type="term" value="F:O-methyltransferase activity"/>
    <property type="evidence" value="ECO:0007669"/>
    <property type="project" value="InterPro"/>
</dbReference>
<keyword evidence="5" id="KW-0732">Signal</keyword>
<dbReference type="RefSeq" id="WP_203910574.1">
    <property type="nucleotide sequence ID" value="NZ_BONY01000030.1"/>
</dbReference>
<gene>
    <name evidence="8" type="ORF">Rhe02_48290</name>
</gene>
<dbReference type="Pfam" id="PF08100">
    <property type="entry name" value="Dimerisation"/>
    <property type="match status" value="1"/>
</dbReference>
<feature type="signal peptide" evidence="5">
    <location>
        <begin position="1"/>
        <end position="21"/>
    </location>
</feature>
<dbReference type="GO" id="GO:0032259">
    <property type="term" value="P:methylation"/>
    <property type="evidence" value="ECO:0007669"/>
    <property type="project" value="UniProtKB-KW"/>
</dbReference>
<sequence>MLARKKLLGILASTWTAQAMYAVCKLGVPDLIAEGPATASALADATGADRVVLTRLLRALCGAGMFTQPEPGTFALTATGQLLRAQVPGSVRLNALMQGDEIFRSFAEIMHTVAGNGPAFEKVYGTGFYDYLAQNPEAAGIFIESMADEGVPPGLAEVDLSSAVTIVDVGGGDGGLLLEVLADTQRGILLELGPAVEQARKRLAPLGDRVTLVEGSFFDGVPENGDVYVLCRVLHNWNDENASRILRRVKEAMPARGRLVVLEEFLGEASGGPVDLLMLVTLQGRDRTAAEYQDLLQRNGFAVTRTGHGVLEAEHGS</sequence>
<evidence type="ECO:0000256" key="3">
    <source>
        <dbReference type="ARBA" id="ARBA00022691"/>
    </source>
</evidence>
<dbReference type="GO" id="GO:0046983">
    <property type="term" value="F:protein dimerization activity"/>
    <property type="evidence" value="ECO:0007669"/>
    <property type="project" value="InterPro"/>
</dbReference>
<evidence type="ECO:0000313" key="9">
    <source>
        <dbReference type="Proteomes" id="UP000612899"/>
    </source>
</evidence>
<dbReference type="SUPFAM" id="SSF46785">
    <property type="entry name" value="Winged helix' DNA-binding domain"/>
    <property type="match status" value="1"/>
</dbReference>
<evidence type="ECO:0000256" key="2">
    <source>
        <dbReference type="ARBA" id="ARBA00022679"/>
    </source>
</evidence>
<accession>A0A8J3VHZ0</accession>
<dbReference type="Gene3D" id="1.10.10.10">
    <property type="entry name" value="Winged helix-like DNA-binding domain superfamily/Winged helix DNA-binding domain"/>
    <property type="match status" value="1"/>
</dbReference>
<evidence type="ECO:0000256" key="1">
    <source>
        <dbReference type="ARBA" id="ARBA00022603"/>
    </source>
</evidence>
<dbReference type="Proteomes" id="UP000612899">
    <property type="component" value="Unassembled WGS sequence"/>
</dbReference>
<dbReference type="InterPro" id="IPR036388">
    <property type="entry name" value="WH-like_DNA-bd_sf"/>
</dbReference>
<dbReference type="PANTHER" id="PTHR43712">
    <property type="entry name" value="PUTATIVE (AFU_ORTHOLOGUE AFUA_4G14580)-RELATED"/>
    <property type="match status" value="1"/>
</dbReference>
<reference evidence="8" key="1">
    <citation type="submission" date="2021-01" db="EMBL/GenBank/DDBJ databases">
        <title>Whole genome shotgun sequence of Rhizocola hellebori NBRC 109834.</title>
        <authorList>
            <person name="Komaki H."/>
            <person name="Tamura T."/>
        </authorList>
    </citation>
    <scope>NUCLEOTIDE SEQUENCE</scope>
    <source>
        <strain evidence="8">NBRC 109834</strain>
    </source>
</reference>
<evidence type="ECO:0000313" key="8">
    <source>
        <dbReference type="EMBL" id="GIH06762.1"/>
    </source>
</evidence>
<comment type="caution">
    <text evidence="8">The sequence shown here is derived from an EMBL/GenBank/DDBJ whole genome shotgun (WGS) entry which is preliminary data.</text>
</comment>
<dbReference type="AlphaFoldDB" id="A0A8J3VHZ0"/>
<evidence type="ECO:0000259" key="7">
    <source>
        <dbReference type="Pfam" id="PF08100"/>
    </source>
</evidence>
<feature type="chain" id="PRO_5038919757" description="Hydroxyneurosporene methyltransferase" evidence="5">
    <location>
        <begin position="22"/>
        <end position="317"/>
    </location>
</feature>
<dbReference type="InterPro" id="IPR012967">
    <property type="entry name" value="COMT_dimerisation"/>
</dbReference>
<organism evidence="8 9">
    <name type="scientific">Rhizocola hellebori</name>
    <dbReference type="NCBI Taxonomy" id="1392758"/>
    <lineage>
        <taxon>Bacteria</taxon>
        <taxon>Bacillati</taxon>
        <taxon>Actinomycetota</taxon>
        <taxon>Actinomycetes</taxon>
        <taxon>Micromonosporales</taxon>
        <taxon>Micromonosporaceae</taxon>
        <taxon>Rhizocola</taxon>
    </lineage>
</organism>
<dbReference type="Gene3D" id="3.40.50.150">
    <property type="entry name" value="Vaccinia Virus protein VP39"/>
    <property type="match status" value="1"/>
</dbReference>